<dbReference type="Pfam" id="PF22977">
    <property type="entry name" value="WHD"/>
    <property type="match status" value="1"/>
</dbReference>
<evidence type="ECO:0000313" key="2">
    <source>
        <dbReference type="EMBL" id="OJJ22646.1"/>
    </source>
</evidence>
<dbReference type="Proteomes" id="UP000183940">
    <property type="component" value="Unassembled WGS sequence"/>
</dbReference>
<keyword evidence="3" id="KW-1185">Reference proteome</keyword>
<dbReference type="AlphaFoldDB" id="A0A1L9QMH3"/>
<evidence type="ECO:0000259" key="1">
    <source>
        <dbReference type="Pfam" id="PF22977"/>
    </source>
</evidence>
<dbReference type="EMBL" id="MLAW01000042">
    <property type="protein sequence ID" value="OJJ22646.1"/>
    <property type="molecule type" value="Genomic_DNA"/>
</dbReference>
<feature type="domain" description="Winged helix" evidence="1">
    <location>
        <begin position="4"/>
        <end position="215"/>
    </location>
</feature>
<reference evidence="2" key="1">
    <citation type="submission" date="2016-10" db="EMBL/GenBank/DDBJ databases">
        <title>CRISPR-Cas defence system in Roseofilum reptotaenium: evidence of a bacteriophage-cyanobacterium arms race in the coral black band disease.</title>
        <authorList>
            <person name="Buerger P."/>
            <person name="Wood-Charlson E.M."/>
            <person name="Weynberg K.D."/>
            <person name="Willis B."/>
            <person name="Van Oppen M.J."/>
        </authorList>
    </citation>
    <scope>NUCLEOTIDE SEQUENCE [LARGE SCALE GENOMIC DNA]</scope>
    <source>
        <strain evidence="2">AO1-A</strain>
    </source>
</reference>
<accession>A0A1L9QMH3</accession>
<protein>
    <recommendedName>
        <fullName evidence="1">Winged helix domain-containing protein</fullName>
    </recommendedName>
</protein>
<comment type="caution">
    <text evidence="2">The sequence shown here is derived from an EMBL/GenBank/DDBJ whole genome shotgun (WGS) entry which is preliminary data.</text>
</comment>
<dbReference type="InterPro" id="IPR027417">
    <property type="entry name" value="P-loop_NTPase"/>
</dbReference>
<dbReference type="Gene3D" id="3.40.50.300">
    <property type="entry name" value="P-loop containing nucleotide triphosphate hydrolases"/>
    <property type="match status" value="1"/>
</dbReference>
<dbReference type="InterPro" id="IPR054472">
    <property type="entry name" value="WHD"/>
</dbReference>
<sequence>MSGDRTTAFNNNWGYLKTEFNWLDRVLRLAVAKRQRERKAIDRVSKTPGDRASSDWWKGLVTLDGTVGRDEIDKLEVFAQKSETLNYQQQLEEKIQASQEQGVLLGLPMLCNRAALTLFEKHLVLASLAPEVNHRYSRLYQYLQEDRHSFLPTVDLILRLFCRGDNQWKEARNLLTSTSILTQLGLVQFLPLDSETFLNSGVKLTPKLINYLLADRPDEPSLNDLLHPTREALKIKSYTPKKSWSELIVASGLQETLKYMAYRYRCDREMEIEGIHPGQIMVFSGISGTGKTTATEAIATEVNQNITEVDLQLLPDPITELSDLKALKAPILLIKSAHLWLKRCNQTPVYRFLRDRQQHESLTILTFDPAYQGSVVLQKWLREGVVEQILAFPVPGTGDRLKLWKQAFPSPIRVSPSLDWEDVAQRWKLTGGQILAIAHKARIFATLESLETAITQEHLQRAFSTFPLLQNKKSRKS</sequence>
<dbReference type="SUPFAM" id="SSF52540">
    <property type="entry name" value="P-loop containing nucleoside triphosphate hydrolases"/>
    <property type="match status" value="1"/>
</dbReference>
<dbReference type="STRING" id="1925591.BI308_19445"/>
<proteinExistence type="predicted"/>
<evidence type="ECO:0000313" key="3">
    <source>
        <dbReference type="Proteomes" id="UP000183940"/>
    </source>
</evidence>
<name>A0A1L9QMH3_9CYAN</name>
<gene>
    <name evidence="2" type="ORF">BI308_19445</name>
</gene>
<organism evidence="2 3">
    <name type="scientific">Roseofilum reptotaenium AO1-A</name>
    <dbReference type="NCBI Taxonomy" id="1925591"/>
    <lineage>
        <taxon>Bacteria</taxon>
        <taxon>Bacillati</taxon>
        <taxon>Cyanobacteriota</taxon>
        <taxon>Cyanophyceae</taxon>
        <taxon>Desertifilales</taxon>
        <taxon>Desertifilaceae</taxon>
        <taxon>Roseofilum</taxon>
    </lineage>
</organism>